<keyword evidence="4" id="KW-1185">Reference proteome</keyword>
<name>A0ABN6KGJ0_9LEPT</name>
<keyword evidence="1" id="KW-0812">Transmembrane</keyword>
<sequence>MEIHFALLGSAFLSGIAGSLHCAGMCGPLAGTLSILIPDKSKNTSLQLAYNSGRLVSYSIIGLLLGLLGEGTNLVFSKLLPIQEIAAWMGILVLLFLGVGLVFGKFAISNSYLTRLMGKVTKPILGDLKNNSLSSKKTISLGFVFGFLTGFLPCGILYPAFATAFASGSPFLGSAIMAFFFLGTFPLLFLFGIGFRSILTKVRGQFIRYAGGAIVIVSIFMILLRFQHNHEGHSTFTKETGEDIHCHSH</sequence>
<evidence type="ECO:0000313" key="3">
    <source>
        <dbReference type="EMBL" id="BDA78657.1"/>
    </source>
</evidence>
<organism evidence="3 4">
    <name type="scientific">Leptospira kobayashii</name>
    <dbReference type="NCBI Taxonomy" id="1917830"/>
    <lineage>
        <taxon>Bacteria</taxon>
        <taxon>Pseudomonadati</taxon>
        <taxon>Spirochaetota</taxon>
        <taxon>Spirochaetia</taxon>
        <taxon>Leptospirales</taxon>
        <taxon>Leptospiraceae</taxon>
        <taxon>Leptospira</taxon>
    </lineage>
</organism>
<keyword evidence="1" id="KW-0472">Membrane</keyword>
<feature type="transmembrane region" description="Helical" evidence="1">
    <location>
        <begin position="12"/>
        <end position="36"/>
    </location>
</feature>
<feature type="transmembrane region" description="Helical" evidence="1">
    <location>
        <begin position="171"/>
        <end position="194"/>
    </location>
</feature>
<feature type="transmembrane region" description="Helical" evidence="1">
    <location>
        <begin position="88"/>
        <end position="108"/>
    </location>
</feature>
<keyword evidence="1" id="KW-1133">Transmembrane helix</keyword>
<feature type="transmembrane region" description="Helical" evidence="1">
    <location>
        <begin position="48"/>
        <end position="68"/>
    </location>
</feature>
<reference evidence="3 4" key="1">
    <citation type="submission" date="2021-08" db="EMBL/GenBank/DDBJ databases">
        <title>Complete genome sequence of Leptospira kobayashii strain E30.</title>
        <authorList>
            <person name="Nakao R."/>
            <person name="Nakamura S."/>
            <person name="Masuzawa T."/>
            <person name="Koizumi N."/>
        </authorList>
    </citation>
    <scope>NUCLEOTIDE SEQUENCE [LARGE SCALE GENOMIC DNA]</scope>
    <source>
        <strain evidence="3 4">E30</strain>
    </source>
</reference>
<accession>A0ABN6KGJ0</accession>
<gene>
    <name evidence="3" type="ORF">LPTSP3_g15870</name>
</gene>
<dbReference type="Pfam" id="PF13386">
    <property type="entry name" value="DsbD_2"/>
    <property type="match status" value="1"/>
</dbReference>
<proteinExistence type="predicted"/>
<dbReference type="PANTHER" id="PTHR42208">
    <property type="entry name" value="HEAVY METAL TRANSPORTER-RELATED"/>
    <property type="match status" value="1"/>
</dbReference>
<dbReference type="Proteomes" id="UP000245263">
    <property type="component" value="Chromosome 1"/>
</dbReference>
<evidence type="ECO:0000256" key="1">
    <source>
        <dbReference type="SAM" id="Phobius"/>
    </source>
</evidence>
<dbReference type="RefSeq" id="WP_242935419.1">
    <property type="nucleotide sequence ID" value="NZ_AP025028.1"/>
</dbReference>
<feature type="domain" description="Urease accessory protein UreH-like transmembrane" evidence="2">
    <location>
        <begin position="11"/>
        <end position="219"/>
    </location>
</feature>
<dbReference type="InterPro" id="IPR039447">
    <property type="entry name" value="UreH-like_TM_dom"/>
</dbReference>
<feature type="transmembrane region" description="Helical" evidence="1">
    <location>
        <begin position="206"/>
        <end position="226"/>
    </location>
</feature>
<protein>
    <submittedName>
        <fullName evidence="3">Membrane protein</fullName>
    </submittedName>
</protein>
<evidence type="ECO:0000313" key="4">
    <source>
        <dbReference type="Proteomes" id="UP000245263"/>
    </source>
</evidence>
<dbReference type="PANTHER" id="PTHR42208:SF1">
    <property type="entry name" value="HEAVY METAL TRANSPORTER"/>
    <property type="match status" value="1"/>
</dbReference>
<evidence type="ECO:0000259" key="2">
    <source>
        <dbReference type="Pfam" id="PF13386"/>
    </source>
</evidence>
<feature type="transmembrane region" description="Helical" evidence="1">
    <location>
        <begin position="139"/>
        <end position="165"/>
    </location>
</feature>
<dbReference type="EMBL" id="AP025028">
    <property type="protein sequence ID" value="BDA78657.1"/>
    <property type="molecule type" value="Genomic_DNA"/>
</dbReference>